<evidence type="ECO:0000256" key="1">
    <source>
        <dbReference type="SAM" id="MobiDB-lite"/>
    </source>
</evidence>
<proteinExistence type="predicted"/>
<dbReference type="OrthoDB" id="5139222at2"/>
<keyword evidence="3" id="KW-1185">Reference proteome</keyword>
<protein>
    <recommendedName>
        <fullName evidence="4">Phage major capsid protein</fullName>
    </recommendedName>
</protein>
<organism evidence="2 3">
    <name type="scientific">Nocardioides jejuensis</name>
    <dbReference type="NCBI Taxonomy" id="2502782"/>
    <lineage>
        <taxon>Bacteria</taxon>
        <taxon>Bacillati</taxon>
        <taxon>Actinomycetota</taxon>
        <taxon>Actinomycetes</taxon>
        <taxon>Propionibacteriales</taxon>
        <taxon>Nocardioidaceae</taxon>
        <taxon>Nocardioides</taxon>
    </lineage>
</organism>
<evidence type="ECO:0000313" key="2">
    <source>
        <dbReference type="EMBL" id="TCJ23026.1"/>
    </source>
</evidence>
<reference evidence="2 3" key="1">
    <citation type="submission" date="2019-03" db="EMBL/GenBank/DDBJ databases">
        <authorList>
            <person name="Kim M.K.M."/>
        </authorList>
    </citation>
    <scope>NUCLEOTIDE SEQUENCE [LARGE SCALE GENOMIC DNA]</scope>
    <source>
        <strain evidence="2 3">18JY15-6</strain>
    </source>
</reference>
<gene>
    <name evidence="2" type="ORF">EPD65_11735</name>
</gene>
<feature type="compositionally biased region" description="Basic and acidic residues" evidence="1">
    <location>
        <begin position="18"/>
        <end position="44"/>
    </location>
</feature>
<dbReference type="EMBL" id="SJZJ01000019">
    <property type="protein sequence ID" value="TCJ23026.1"/>
    <property type="molecule type" value="Genomic_DNA"/>
</dbReference>
<feature type="region of interest" description="Disordered" evidence="1">
    <location>
        <begin position="18"/>
        <end position="45"/>
    </location>
</feature>
<evidence type="ECO:0008006" key="4">
    <source>
        <dbReference type="Google" id="ProtNLM"/>
    </source>
</evidence>
<name>A0A4R1BZZ2_9ACTN</name>
<dbReference type="Proteomes" id="UP000295453">
    <property type="component" value="Unassembled WGS sequence"/>
</dbReference>
<comment type="caution">
    <text evidence="2">The sequence shown here is derived from an EMBL/GenBank/DDBJ whole genome shotgun (WGS) entry which is preliminary data.</text>
</comment>
<dbReference type="AlphaFoldDB" id="A0A4R1BZZ2"/>
<sequence length="462" mass="49847">MTLDQLIAAKYAERAARLAERNEKSKELRDLRSAEAPDEAREGEIQSEIRSLDTVIDGLVAKIAEYEAERAADVVADARAAETTPGAESPSENRAPAVVKTEARTYRQDQDKRGKLFASDVAAAFAGDFNAQARLQRHMQEERVERGAEEFDVRAVGTGAFSGIVVPQYLVSEFAGLPRADRPLADAMRRHELPATGMTVNLGKLTTGTTAGEQASENAAVSEQDADDTLLTANVLTSAGSQTVSRQGSERGVGVEDTIIEDLISAQRANLDSLILNRATTGLTNLATSIAYTDATPTAAELYPKLLQGPAQVEAAMLNAHPGDVIAVMHSRRWYWLQSQLTSTWPLFGQPGAAAQQAGVNYAERYGNGFRGVLPSGVPVIVDNNIATNLGAGTNEDEVYFVSQTEAHLWEDPNAPVLIRAEQPKAKNLGIDLVVYAYFAYMFNRVTHAQKINGTGLITPTF</sequence>
<evidence type="ECO:0000313" key="3">
    <source>
        <dbReference type="Proteomes" id="UP000295453"/>
    </source>
</evidence>
<accession>A0A4R1BZZ2</accession>
<dbReference type="SUPFAM" id="SSF56563">
    <property type="entry name" value="Major capsid protein gp5"/>
    <property type="match status" value="1"/>
</dbReference>
<dbReference type="RefSeq" id="WP_131584343.1">
    <property type="nucleotide sequence ID" value="NZ_SJZJ01000019.1"/>
</dbReference>